<keyword evidence="2" id="KW-0732">Signal</keyword>
<sequence length="77" mass="8163">MKITAFVKTIYKFLPGICLLLITSNCFAQSNPGGGFCDGSDGGPDGCPLDTWVIILVVAAAVFAAVHLYRQKKSLQA</sequence>
<evidence type="ECO:0000256" key="2">
    <source>
        <dbReference type="SAM" id="SignalP"/>
    </source>
</evidence>
<evidence type="ECO:0000313" key="3">
    <source>
        <dbReference type="EMBL" id="MBB6108874.1"/>
    </source>
</evidence>
<reference evidence="5 6" key="1">
    <citation type="submission" date="2020-08" db="EMBL/GenBank/DDBJ databases">
        <title>Genomic Encyclopedia of Type Strains, Phase IV (KMG-V): Genome sequencing to study the core and pangenomes of soil and plant-associated prokaryotes.</title>
        <authorList>
            <person name="Whitman W."/>
        </authorList>
    </citation>
    <scope>NUCLEOTIDE SEQUENCE [LARGE SCALE GENOMIC DNA]</scope>
    <source>
        <strain evidence="3 5">ANJLi2</strain>
        <strain evidence="4 6">MP601</strain>
    </source>
</reference>
<feature type="transmembrane region" description="Helical" evidence="1">
    <location>
        <begin position="52"/>
        <end position="69"/>
    </location>
</feature>
<comment type="caution">
    <text evidence="4">The sequence shown here is derived from an EMBL/GenBank/DDBJ whole genome shotgun (WGS) entry which is preliminary data.</text>
</comment>
<dbReference type="Proteomes" id="UP000548326">
    <property type="component" value="Unassembled WGS sequence"/>
</dbReference>
<evidence type="ECO:0000313" key="4">
    <source>
        <dbReference type="EMBL" id="MBB6130467.1"/>
    </source>
</evidence>
<keyword evidence="1" id="KW-0812">Transmembrane</keyword>
<dbReference type="EMBL" id="JACHCA010000015">
    <property type="protein sequence ID" value="MBB6130467.1"/>
    <property type="molecule type" value="Genomic_DNA"/>
</dbReference>
<evidence type="ECO:0000256" key="1">
    <source>
        <dbReference type="SAM" id="Phobius"/>
    </source>
</evidence>
<keyword evidence="1" id="KW-1133">Transmembrane helix</keyword>
<dbReference type="OrthoDB" id="9911112at2"/>
<dbReference type="STRING" id="354630.SAMN05421821_103108"/>
<accession>A0A1N6UK40</accession>
<feature type="chain" id="PRO_5044563080" evidence="2">
    <location>
        <begin position="29"/>
        <end position="77"/>
    </location>
</feature>
<name>A0A1N6UK40_9SPHI</name>
<evidence type="ECO:0000313" key="6">
    <source>
        <dbReference type="Proteomes" id="UP000548326"/>
    </source>
</evidence>
<dbReference type="RefSeq" id="WP_076372115.1">
    <property type="nucleotide sequence ID" value="NZ_FTMG01000003.1"/>
</dbReference>
<evidence type="ECO:0000313" key="5">
    <source>
        <dbReference type="Proteomes" id="UP000541583"/>
    </source>
</evidence>
<keyword evidence="5" id="KW-1185">Reference proteome</keyword>
<dbReference type="EMBL" id="JACHCB010000003">
    <property type="protein sequence ID" value="MBB6108874.1"/>
    <property type="molecule type" value="Genomic_DNA"/>
</dbReference>
<dbReference type="Proteomes" id="UP000541583">
    <property type="component" value="Unassembled WGS sequence"/>
</dbReference>
<feature type="signal peptide" evidence="2">
    <location>
        <begin position="1"/>
        <end position="28"/>
    </location>
</feature>
<proteinExistence type="predicted"/>
<gene>
    <name evidence="4" type="ORF">HDF22_004607</name>
    <name evidence="3" type="ORF">HDF23_001617</name>
</gene>
<protein>
    <submittedName>
        <fullName evidence="4">Uncharacterized protein</fullName>
    </submittedName>
</protein>
<organism evidence="4 6">
    <name type="scientific">Mucilaginibacter lappiensis</name>
    <dbReference type="NCBI Taxonomy" id="354630"/>
    <lineage>
        <taxon>Bacteria</taxon>
        <taxon>Pseudomonadati</taxon>
        <taxon>Bacteroidota</taxon>
        <taxon>Sphingobacteriia</taxon>
        <taxon>Sphingobacteriales</taxon>
        <taxon>Sphingobacteriaceae</taxon>
        <taxon>Mucilaginibacter</taxon>
    </lineage>
</organism>
<dbReference type="AlphaFoldDB" id="A0A1N6UK40"/>
<keyword evidence="1" id="KW-0472">Membrane</keyword>